<dbReference type="SUPFAM" id="SSF53756">
    <property type="entry name" value="UDP-Glycosyltransferase/glycogen phosphorylase"/>
    <property type="match status" value="1"/>
</dbReference>
<gene>
    <name evidence="1" type="ORF">Tco_0748688</name>
</gene>
<accession>A0ABQ4YZ26</accession>
<comment type="caution">
    <text evidence="1">The sequence shown here is derived from an EMBL/GenBank/DDBJ whole genome shotgun (WGS) entry which is preliminary data.</text>
</comment>
<dbReference type="Proteomes" id="UP001151760">
    <property type="component" value="Unassembled WGS sequence"/>
</dbReference>
<evidence type="ECO:0000313" key="1">
    <source>
        <dbReference type="EMBL" id="GJS82147.1"/>
    </source>
</evidence>
<proteinExistence type="predicted"/>
<dbReference type="Gene3D" id="3.40.50.2000">
    <property type="entry name" value="Glycogen Phosphorylase B"/>
    <property type="match status" value="1"/>
</dbReference>
<reference evidence="1" key="2">
    <citation type="submission" date="2022-01" db="EMBL/GenBank/DDBJ databases">
        <authorList>
            <person name="Yamashiro T."/>
            <person name="Shiraishi A."/>
            <person name="Satake H."/>
            <person name="Nakayama K."/>
        </authorList>
    </citation>
    <scope>NUCLEOTIDE SEQUENCE</scope>
</reference>
<evidence type="ECO:0000313" key="2">
    <source>
        <dbReference type="Proteomes" id="UP001151760"/>
    </source>
</evidence>
<sequence>MGVPIAAWPMSSDQPLNAFSLSSVLGVALLMKEWTPRDELLTSEIIKNVVRKLIDTSEGEAIRKKAAELAGELRVSMMEGGVTHTELGSLISFILR</sequence>
<keyword evidence="2" id="KW-1185">Reference proteome</keyword>
<dbReference type="PANTHER" id="PTHR48044">
    <property type="entry name" value="GLYCOSYLTRANSFERASE"/>
    <property type="match status" value="1"/>
</dbReference>
<dbReference type="EMBL" id="BQNB010010802">
    <property type="protein sequence ID" value="GJS82147.1"/>
    <property type="molecule type" value="Genomic_DNA"/>
</dbReference>
<dbReference type="PANTHER" id="PTHR48044:SF23">
    <property type="entry name" value="ANTHOCYANIDIN 3-O-GLUCOSYLTRANSFERASE-LIKE"/>
    <property type="match status" value="1"/>
</dbReference>
<name>A0ABQ4YZ26_9ASTR</name>
<reference evidence="1" key="1">
    <citation type="journal article" date="2022" name="Int. J. Mol. Sci.">
        <title>Draft Genome of Tanacetum Coccineum: Genomic Comparison of Closely Related Tanacetum-Family Plants.</title>
        <authorList>
            <person name="Yamashiro T."/>
            <person name="Shiraishi A."/>
            <person name="Nakayama K."/>
            <person name="Satake H."/>
        </authorList>
    </citation>
    <scope>NUCLEOTIDE SEQUENCE</scope>
</reference>
<protein>
    <submittedName>
        <fullName evidence="1">Uncharacterized protein</fullName>
    </submittedName>
</protein>
<organism evidence="1 2">
    <name type="scientific">Tanacetum coccineum</name>
    <dbReference type="NCBI Taxonomy" id="301880"/>
    <lineage>
        <taxon>Eukaryota</taxon>
        <taxon>Viridiplantae</taxon>
        <taxon>Streptophyta</taxon>
        <taxon>Embryophyta</taxon>
        <taxon>Tracheophyta</taxon>
        <taxon>Spermatophyta</taxon>
        <taxon>Magnoliopsida</taxon>
        <taxon>eudicotyledons</taxon>
        <taxon>Gunneridae</taxon>
        <taxon>Pentapetalae</taxon>
        <taxon>asterids</taxon>
        <taxon>campanulids</taxon>
        <taxon>Asterales</taxon>
        <taxon>Asteraceae</taxon>
        <taxon>Asteroideae</taxon>
        <taxon>Anthemideae</taxon>
        <taxon>Anthemidinae</taxon>
        <taxon>Tanacetum</taxon>
    </lineage>
</organism>